<gene>
    <name evidence="2" type="ORF">Fcan01_15455</name>
</gene>
<feature type="region of interest" description="Disordered" evidence="1">
    <location>
        <begin position="392"/>
        <end position="413"/>
    </location>
</feature>
<dbReference type="OrthoDB" id="248320at2759"/>
<feature type="compositionally biased region" description="Polar residues" evidence="1">
    <location>
        <begin position="245"/>
        <end position="258"/>
    </location>
</feature>
<feature type="compositionally biased region" description="Low complexity" evidence="1">
    <location>
        <begin position="174"/>
        <end position="189"/>
    </location>
</feature>
<dbReference type="AlphaFoldDB" id="A0A226DWY2"/>
<keyword evidence="3" id="KW-1185">Reference proteome</keyword>
<comment type="caution">
    <text evidence="2">The sequence shown here is derived from an EMBL/GenBank/DDBJ whole genome shotgun (WGS) entry which is preliminary data.</text>
</comment>
<feature type="region of interest" description="Disordered" evidence="1">
    <location>
        <begin position="113"/>
        <end position="198"/>
    </location>
</feature>
<reference evidence="2 3" key="1">
    <citation type="submission" date="2015-12" db="EMBL/GenBank/DDBJ databases">
        <title>The genome of Folsomia candida.</title>
        <authorList>
            <person name="Faddeeva A."/>
            <person name="Derks M.F."/>
            <person name="Anvar Y."/>
            <person name="Smit S."/>
            <person name="Van Straalen N."/>
            <person name="Roelofs D."/>
        </authorList>
    </citation>
    <scope>NUCLEOTIDE SEQUENCE [LARGE SCALE GENOMIC DNA]</scope>
    <source>
        <strain evidence="2 3">VU population</strain>
        <tissue evidence="2">Whole body</tissue>
    </source>
</reference>
<dbReference type="EMBL" id="LNIX01000010">
    <property type="protein sequence ID" value="OXA49528.1"/>
    <property type="molecule type" value="Genomic_DNA"/>
</dbReference>
<feature type="compositionally biased region" description="Low complexity" evidence="1">
    <location>
        <begin position="398"/>
        <end position="408"/>
    </location>
</feature>
<accession>A0A226DWY2</accession>
<protein>
    <submittedName>
        <fullName evidence="2">Uncharacterized protein</fullName>
    </submittedName>
</protein>
<feature type="compositionally biased region" description="Low complexity" evidence="1">
    <location>
        <begin position="1"/>
        <end position="12"/>
    </location>
</feature>
<evidence type="ECO:0000256" key="1">
    <source>
        <dbReference type="SAM" id="MobiDB-lite"/>
    </source>
</evidence>
<organism evidence="2 3">
    <name type="scientific">Folsomia candida</name>
    <name type="common">Springtail</name>
    <dbReference type="NCBI Taxonomy" id="158441"/>
    <lineage>
        <taxon>Eukaryota</taxon>
        <taxon>Metazoa</taxon>
        <taxon>Ecdysozoa</taxon>
        <taxon>Arthropoda</taxon>
        <taxon>Hexapoda</taxon>
        <taxon>Collembola</taxon>
        <taxon>Entomobryomorpha</taxon>
        <taxon>Isotomoidea</taxon>
        <taxon>Isotomidae</taxon>
        <taxon>Proisotominae</taxon>
        <taxon>Folsomia</taxon>
    </lineage>
</organism>
<name>A0A226DWY2_FOLCA</name>
<feature type="compositionally biased region" description="Pro residues" evidence="1">
    <location>
        <begin position="13"/>
        <end position="36"/>
    </location>
</feature>
<evidence type="ECO:0000313" key="2">
    <source>
        <dbReference type="EMBL" id="OXA49528.1"/>
    </source>
</evidence>
<proteinExistence type="predicted"/>
<sequence>MNYRGPRGFRPPFRGPGPRGPPPPRFMGAPPRPPPFFDGTPRSRMFQPRHDGGGWNGPGNFDNFPRNGPPPPFEEFEEFPSYFNGPGGEFDEFPPYFEPEMCNSFNPDVVMRDPYRGDFPPPPPRRRPPLPRSQDWRENRILRNPHPHTSPKPEISQQNSPKVNKVQPLADIGTTPSPITTPPAITSTPKQTTSITSPLELQKTSPIIPSVPGKIPTPLAILPSKLAITTPVVVAPSKLTPSIPTMSSLSLKINSPSGAKSIDSAGDNQERGTTSPSIRTASRRERNCDTNPHLVWGHRPENIFRCELYFYPSFLESMITMVGPMPSVGEAVVVEVERVTGLPFEFIGRRVQILSTLDDLIPKSGDEEVVPPETDATLEKEYAMFLKESNLTTKDEPNNPMTTPTPATTKKEPDNPVVIVKKTPAEKAESQRLVAFRSHIARQHKALLFNLKNADRLKRGLSPLPKPKEKAKRPVKQRNRGRKRVERGKLFRARRQKLGVDGVGSPIPVLIRK</sequence>
<dbReference type="Proteomes" id="UP000198287">
    <property type="component" value="Unassembled WGS sequence"/>
</dbReference>
<feature type="compositionally biased region" description="Basic residues" evidence="1">
    <location>
        <begin position="469"/>
        <end position="493"/>
    </location>
</feature>
<feature type="region of interest" description="Disordered" evidence="1">
    <location>
        <begin position="458"/>
        <end position="493"/>
    </location>
</feature>
<feature type="region of interest" description="Disordered" evidence="1">
    <location>
        <begin position="1"/>
        <end position="98"/>
    </location>
</feature>
<evidence type="ECO:0000313" key="3">
    <source>
        <dbReference type="Proteomes" id="UP000198287"/>
    </source>
</evidence>
<feature type="region of interest" description="Disordered" evidence="1">
    <location>
        <begin position="245"/>
        <end position="285"/>
    </location>
</feature>
<feature type="compositionally biased region" description="Polar residues" evidence="1">
    <location>
        <begin position="271"/>
        <end position="280"/>
    </location>
</feature>